<dbReference type="OrthoDB" id="9909338at2"/>
<evidence type="ECO:0000313" key="2">
    <source>
        <dbReference type="Proteomes" id="UP000199310"/>
    </source>
</evidence>
<proteinExistence type="predicted"/>
<dbReference type="AlphaFoldDB" id="A0A1I0R988"/>
<dbReference type="STRING" id="29529.SAMN04488122_2496"/>
<organism evidence="1 2">
    <name type="scientific">Chitinophaga arvensicola</name>
    <dbReference type="NCBI Taxonomy" id="29529"/>
    <lineage>
        <taxon>Bacteria</taxon>
        <taxon>Pseudomonadati</taxon>
        <taxon>Bacteroidota</taxon>
        <taxon>Chitinophagia</taxon>
        <taxon>Chitinophagales</taxon>
        <taxon>Chitinophagaceae</taxon>
        <taxon>Chitinophaga</taxon>
    </lineage>
</organism>
<name>A0A1I0R988_9BACT</name>
<evidence type="ECO:0000313" key="1">
    <source>
        <dbReference type="EMBL" id="SEW37329.1"/>
    </source>
</evidence>
<accession>A0A1I0R988</accession>
<dbReference type="EMBL" id="FOJG01000001">
    <property type="protein sequence ID" value="SEW37329.1"/>
    <property type="molecule type" value="Genomic_DNA"/>
</dbReference>
<gene>
    <name evidence="1" type="ORF">SAMN04488122_2496</name>
</gene>
<reference evidence="2" key="1">
    <citation type="submission" date="2016-10" db="EMBL/GenBank/DDBJ databases">
        <authorList>
            <person name="Varghese N."/>
            <person name="Submissions S."/>
        </authorList>
    </citation>
    <scope>NUCLEOTIDE SEQUENCE [LARGE SCALE GENOMIC DNA]</scope>
    <source>
        <strain evidence="2">DSM 3695</strain>
    </source>
</reference>
<dbReference type="Proteomes" id="UP000199310">
    <property type="component" value="Unassembled WGS sequence"/>
</dbReference>
<protein>
    <submittedName>
        <fullName evidence="1">Uncharacterized protein</fullName>
    </submittedName>
</protein>
<sequence>MQVSIKITAADIYNQEVLDVITRFHRFDGKAWYGKIIIETETGGTVALDGRHEYNDYEAQYGFIIIAE</sequence>
<dbReference type="RefSeq" id="WP_089895096.1">
    <property type="nucleotide sequence ID" value="NZ_FOJG01000001.1"/>
</dbReference>
<keyword evidence="2" id="KW-1185">Reference proteome</keyword>